<organism evidence="2 3">
    <name type="scientific">Mariniflexile soesokkakense</name>
    <dbReference type="NCBI Taxonomy" id="1343160"/>
    <lineage>
        <taxon>Bacteria</taxon>
        <taxon>Pseudomonadati</taxon>
        <taxon>Bacteroidota</taxon>
        <taxon>Flavobacteriia</taxon>
        <taxon>Flavobacteriales</taxon>
        <taxon>Flavobacteriaceae</taxon>
        <taxon>Mariniflexile</taxon>
    </lineage>
</organism>
<evidence type="ECO:0000313" key="2">
    <source>
        <dbReference type="EMBL" id="MEN3324458.1"/>
    </source>
</evidence>
<dbReference type="RefSeq" id="WP_346242258.1">
    <property type="nucleotide sequence ID" value="NZ_JAZHYP010000005.1"/>
</dbReference>
<feature type="signal peptide" evidence="1">
    <location>
        <begin position="1"/>
        <end position="25"/>
    </location>
</feature>
<evidence type="ECO:0000256" key="1">
    <source>
        <dbReference type="SAM" id="SignalP"/>
    </source>
</evidence>
<comment type="caution">
    <text evidence="2">The sequence shown here is derived from an EMBL/GenBank/DDBJ whole genome shotgun (WGS) entry which is preliminary data.</text>
</comment>
<accession>A0ABV0ABH7</accession>
<evidence type="ECO:0000313" key="3">
    <source>
        <dbReference type="Proteomes" id="UP001416393"/>
    </source>
</evidence>
<name>A0ABV0ABH7_9FLAO</name>
<dbReference type="Proteomes" id="UP001416393">
    <property type="component" value="Unassembled WGS sequence"/>
</dbReference>
<dbReference type="EMBL" id="JAZHYP010000005">
    <property type="protein sequence ID" value="MEN3324458.1"/>
    <property type="molecule type" value="Genomic_DNA"/>
</dbReference>
<reference evidence="2 3" key="1">
    <citation type="submission" date="2024-01" db="EMBL/GenBank/DDBJ databases">
        <title>Mariniflexile litorale sp. nov., isolated from the shallow sediments of the Sea of Japan.</title>
        <authorList>
            <person name="Romanenko L."/>
            <person name="Bystritskaya E."/>
            <person name="Isaeva M."/>
        </authorList>
    </citation>
    <scope>NUCLEOTIDE SEQUENCE [LARGE SCALE GENOMIC DNA]</scope>
    <source>
        <strain evidence="2 3">KCTC 32427</strain>
    </source>
</reference>
<dbReference type="Gene3D" id="2.60.120.200">
    <property type="match status" value="1"/>
</dbReference>
<keyword evidence="3" id="KW-1185">Reference proteome</keyword>
<keyword evidence="1" id="KW-0732">Signal</keyword>
<protein>
    <submittedName>
        <fullName evidence="2">Uncharacterized protein</fullName>
    </submittedName>
</protein>
<feature type="chain" id="PRO_5047142861" evidence="1">
    <location>
        <begin position="26"/>
        <end position="297"/>
    </location>
</feature>
<sequence>MKKTTLILKFFLTILCMGFIQNLNARTTYEDNFSSNVSDFFTSNISGTIWQGTNVNTSAGANTTSSQVAKSENGSLFLASSNGGFEDGQADGLHLYRTVTEGNDFEVSVQLVGSDFSTFTGGVASNYNSAGILVRDANHQSANFVYGMFFDLFNNHSMIKRIKDGVQQELVNNSASYALSQYSWIKMTKTGSAFKLYLSTEGGVTWVETQSTGFPKLNNVNLEGGIAQCKFFTDGAQLNKNSSAILDNYKLVVGSSLGVTEVSAISPITTYSTKNSIVVNNKLEKTLESIKFLLFQF</sequence>
<proteinExistence type="predicted"/>
<gene>
    <name evidence="2" type="ORF">VP395_12025</name>
</gene>